<dbReference type="EMBL" id="CALSDN010000002">
    <property type="protein sequence ID" value="CAH6719142.1"/>
    <property type="molecule type" value="Genomic_DNA"/>
</dbReference>
<accession>A0ACA9Y2K5</accession>
<proteinExistence type="predicted"/>
<dbReference type="Proteomes" id="UP001152531">
    <property type="component" value="Unassembled WGS sequence"/>
</dbReference>
<reference evidence="1" key="1">
    <citation type="submission" date="2022-06" db="EMBL/GenBank/DDBJ databases">
        <authorList>
            <person name="Legras J.-L."/>
            <person name="Devillers H."/>
            <person name="Grondin C."/>
        </authorList>
    </citation>
    <scope>NUCLEOTIDE SEQUENCE</scope>
    <source>
        <strain evidence="1">CLIB 1444</strain>
    </source>
</reference>
<comment type="caution">
    <text evidence="1">The sequence shown here is derived from an EMBL/GenBank/DDBJ whole genome shotgun (WGS) entry which is preliminary data.</text>
</comment>
<organism evidence="1 2">
    <name type="scientific">[Candida] jaroonii</name>
    <dbReference type="NCBI Taxonomy" id="467808"/>
    <lineage>
        <taxon>Eukaryota</taxon>
        <taxon>Fungi</taxon>
        <taxon>Dikarya</taxon>
        <taxon>Ascomycota</taxon>
        <taxon>Saccharomycotina</taxon>
        <taxon>Pichiomycetes</taxon>
        <taxon>Debaryomycetaceae</taxon>
        <taxon>Yamadazyma</taxon>
    </lineage>
</organism>
<sequence length="361" mass="42217">MISRLLRYSVIRTTIPRATIIRRNPINLVRFNHTKDDNEFSNTENGLKSESNNSDYDLHTLLDFDDKAGISNEDFDKELETLFKITEKSEKTNEVEELLKSIDEPDINQEKEFFKDLFSSLDESYNNTQKSPRSFGVNLGSEFEKQLNEKLKNILEPTLNEINQVKTKNEMILLLNSYVNEINFDTAIIDNDKKPRIEDYQSIFDDISENYTQNGKVLLNNLTIPVILNEFLKISNTKFNDGQLTLTIFNYVKINLKLFIVACNQDTYNEIIKTIWIYMGKSSINEIDSTVTEMLNNGFSGNLDTFNILNKILLDYYEVKEGKFRLFDTNLPIWNKYDEKRVKSLEEKRTHISNIIRKQLS</sequence>
<gene>
    <name evidence="1" type="ORF">CLIB1444_02S01882</name>
</gene>
<protein>
    <submittedName>
        <fullName evidence="1">Uncharacterized protein</fullName>
    </submittedName>
</protein>
<evidence type="ECO:0000313" key="2">
    <source>
        <dbReference type="Proteomes" id="UP001152531"/>
    </source>
</evidence>
<keyword evidence="2" id="KW-1185">Reference proteome</keyword>
<name>A0ACA9Y2K5_9ASCO</name>
<evidence type="ECO:0000313" key="1">
    <source>
        <dbReference type="EMBL" id="CAH6719142.1"/>
    </source>
</evidence>